<dbReference type="InterPro" id="IPR022025">
    <property type="entry name" value="Amidoligase_2"/>
</dbReference>
<comment type="subcellular location">
    <subcellularLocation>
        <location evidence="2">Nucleus</location>
    </subcellularLocation>
</comment>
<sequence length="477" mass="53609">MSAFALDPRAGNSVLLVVGNTYQRLSNSEAEYDQTGKYKKYHDWVLFVDVIQGDSSLIANVQFNLHATFQPQTFACTSPVNIILPDGSRVSRFKTRQQSYASFTANIRITGRGGSTFNLVHTLSFEGGGQQQVPVRFTENRPIQDLRMNKMPEDNYGVELELSTSWGVSREQVAQTIQSKAGIDVTIIENYSEAHVPVDCWKIVHDGSITCSPDFPNCTKFELVSPILRGGSGLNQVSNILRAMKDVASDVNKSMGFHVHINVAGMSLQSLIKLCQNFVKYEDAMDTLMPPSRRTGSRESNRFFKSNKLAVGTHLTNEDRHRAIASCNTIEELCNLMNPTGRYYKLNLQNIISNQQRNVAVNNRFVRNYKPTVEFRQHSATTNYAKVSSWVRFCMAMVKNSEKLAAPKSLKSSRGADEQFEFLFEYVIKDRALRSVFVNRREQVANDHSMRVHGDGCCDSCASGRGCSRHHVGFIPR</sequence>
<dbReference type="PANTHER" id="PTHR36847">
    <property type="entry name" value="AMIDOLIGASE ENZYME"/>
    <property type="match status" value="1"/>
</dbReference>
<dbReference type="Pfam" id="PF03366">
    <property type="entry name" value="YEATS"/>
    <property type="match status" value="1"/>
</dbReference>
<feature type="domain" description="YEATS" evidence="3">
    <location>
        <begin position="6"/>
        <end position="153"/>
    </location>
</feature>
<evidence type="ECO:0000256" key="1">
    <source>
        <dbReference type="ARBA" id="ARBA00023242"/>
    </source>
</evidence>
<accession>A0A7S4QJM2</accession>
<keyword evidence="1 2" id="KW-0539">Nucleus</keyword>
<dbReference type="PROSITE" id="PS51037">
    <property type="entry name" value="YEATS"/>
    <property type="match status" value="1"/>
</dbReference>
<evidence type="ECO:0000259" key="3">
    <source>
        <dbReference type="PROSITE" id="PS51037"/>
    </source>
</evidence>
<dbReference type="PANTHER" id="PTHR36847:SF1">
    <property type="entry name" value="AMIDOLIGASE ENZYME"/>
    <property type="match status" value="1"/>
</dbReference>
<dbReference type="InterPro" id="IPR055129">
    <property type="entry name" value="YEATS_dom"/>
</dbReference>
<dbReference type="GO" id="GO:0005634">
    <property type="term" value="C:nucleus"/>
    <property type="evidence" value="ECO:0007669"/>
    <property type="project" value="UniProtKB-SubCell"/>
</dbReference>
<organism evidence="4">
    <name type="scientific">Ditylum brightwellii</name>
    <dbReference type="NCBI Taxonomy" id="49249"/>
    <lineage>
        <taxon>Eukaryota</taxon>
        <taxon>Sar</taxon>
        <taxon>Stramenopiles</taxon>
        <taxon>Ochrophyta</taxon>
        <taxon>Bacillariophyta</taxon>
        <taxon>Mediophyceae</taxon>
        <taxon>Lithodesmiophycidae</taxon>
        <taxon>Lithodesmiales</taxon>
        <taxon>Lithodesmiaceae</taxon>
        <taxon>Ditylum</taxon>
    </lineage>
</organism>
<name>A0A7S4QJM2_9STRA</name>
<dbReference type="EMBL" id="HBNS01004215">
    <property type="protein sequence ID" value="CAE4584869.1"/>
    <property type="molecule type" value="Transcribed_RNA"/>
</dbReference>
<protein>
    <recommendedName>
        <fullName evidence="3">YEATS domain-containing protein</fullName>
    </recommendedName>
</protein>
<dbReference type="Pfam" id="PF12224">
    <property type="entry name" value="Amidoligase_2"/>
    <property type="match status" value="1"/>
</dbReference>
<proteinExistence type="predicted"/>
<evidence type="ECO:0000313" key="4">
    <source>
        <dbReference type="EMBL" id="CAE4584869.1"/>
    </source>
</evidence>
<evidence type="ECO:0000256" key="2">
    <source>
        <dbReference type="PROSITE-ProRule" id="PRU00376"/>
    </source>
</evidence>
<gene>
    <name evidence="4" type="ORF">DBRI00130_LOCUS3418</name>
</gene>
<dbReference type="AlphaFoldDB" id="A0A7S4QJM2"/>
<dbReference type="Gene3D" id="2.60.40.1970">
    <property type="entry name" value="YEATS domain"/>
    <property type="match status" value="1"/>
</dbReference>
<reference evidence="4" key="1">
    <citation type="submission" date="2021-01" db="EMBL/GenBank/DDBJ databases">
        <authorList>
            <person name="Corre E."/>
            <person name="Pelletier E."/>
            <person name="Niang G."/>
            <person name="Scheremetjew M."/>
            <person name="Finn R."/>
            <person name="Kale V."/>
            <person name="Holt S."/>
            <person name="Cochrane G."/>
            <person name="Meng A."/>
            <person name="Brown T."/>
            <person name="Cohen L."/>
        </authorList>
    </citation>
    <scope>NUCLEOTIDE SEQUENCE</scope>
    <source>
        <strain evidence="4">GSO104</strain>
    </source>
</reference>
<dbReference type="InterPro" id="IPR038704">
    <property type="entry name" value="YEAST_sf"/>
</dbReference>